<dbReference type="KEGG" id="ker:91100062"/>
<feature type="compositionally biased region" description="Low complexity" evidence="5">
    <location>
        <begin position="32"/>
        <end position="47"/>
    </location>
</feature>
<keyword evidence="1" id="KW-0328">Glycosyltransferase</keyword>
<evidence type="ECO:0000256" key="3">
    <source>
        <dbReference type="ARBA" id="ARBA00022695"/>
    </source>
</evidence>
<feature type="domain" description="UBC core" evidence="6">
    <location>
        <begin position="896"/>
        <end position="1064"/>
    </location>
</feature>
<evidence type="ECO:0000259" key="6">
    <source>
        <dbReference type="PROSITE" id="PS50127"/>
    </source>
</evidence>
<dbReference type="Pfam" id="PF00644">
    <property type="entry name" value="PARP"/>
    <property type="match status" value="1"/>
</dbReference>
<dbReference type="SUPFAM" id="SSF56399">
    <property type="entry name" value="ADP-ribosylation"/>
    <property type="match status" value="1"/>
</dbReference>
<dbReference type="InterPro" id="IPR051838">
    <property type="entry name" value="ARTD_PARP"/>
</dbReference>
<dbReference type="PROSITE" id="PS50127">
    <property type="entry name" value="UBC_2"/>
    <property type="match status" value="1"/>
</dbReference>
<keyword evidence="8" id="KW-1185">Reference proteome</keyword>
<evidence type="ECO:0000313" key="7">
    <source>
        <dbReference type="EMBL" id="WWD03208.1"/>
    </source>
</evidence>
<keyword evidence="4" id="KW-0520">NAD</keyword>
<organism evidence="7 8">
    <name type="scientific">Kwoniella europaea PYCC6329</name>
    <dbReference type="NCBI Taxonomy" id="1423913"/>
    <lineage>
        <taxon>Eukaryota</taxon>
        <taxon>Fungi</taxon>
        <taxon>Dikarya</taxon>
        <taxon>Basidiomycota</taxon>
        <taxon>Agaricomycotina</taxon>
        <taxon>Tremellomycetes</taxon>
        <taxon>Tremellales</taxon>
        <taxon>Cryptococcaceae</taxon>
        <taxon>Kwoniella</taxon>
    </lineage>
</organism>
<dbReference type="SMART" id="SM00212">
    <property type="entry name" value="UBCc"/>
    <property type="match status" value="1"/>
</dbReference>
<dbReference type="GO" id="GO:0003950">
    <property type="term" value="F:NAD+ poly-ADP-ribosyltransferase activity"/>
    <property type="evidence" value="ECO:0007669"/>
    <property type="project" value="InterPro"/>
</dbReference>
<dbReference type="Gene3D" id="3.90.228.10">
    <property type="match status" value="1"/>
</dbReference>
<accession>A0AAX4KBE7</accession>
<feature type="region of interest" description="Disordered" evidence="5">
    <location>
        <begin position="1"/>
        <end position="75"/>
    </location>
</feature>
<dbReference type="InterPro" id="IPR012317">
    <property type="entry name" value="Poly(ADP-ribose)pol_cat_dom"/>
</dbReference>
<evidence type="ECO:0000256" key="4">
    <source>
        <dbReference type="ARBA" id="ARBA00023027"/>
    </source>
</evidence>
<name>A0AAX4KBE7_9TREE</name>
<dbReference type="Proteomes" id="UP001358614">
    <property type="component" value="Chromosome 1"/>
</dbReference>
<evidence type="ECO:0000256" key="2">
    <source>
        <dbReference type="ARBA" id="ARBA00022679"/>
    </source>
</evidence>
<keyword evidence="3" id="KW-0548">Nucleotidyltransferase</keyword>
<dbReference type="InterPro" id="IPR016135">
    <property type="entry name" value="UBQ-conjugating_enzyme/RWD"/>
</dbReference>
<dbReference type="SUPFAM" id="SSF54495">
    <property type="entry name" value="UBC-like"/>
    <property type="match status" value="1"/>
</dbReference>
<keyword evidence="2" id="KW-0808">Transferase</keyword>
<sequence>MSTRNKRGNPSSSSSSSSSNQPSSSTKRVTRSSAKAQQQGNSSSSSSSKKDNREPSTASSSDHPKKKKIKMSVHQPIVIDDSDEELEDTFFSGAEGEDLEIDDDIQAAIDASLKDQSVARAKQVGLPSPALTEEVSFGRAGWKRDYGLCRTKWGVQGEVEGYAGMNGMIKDFKSGESDDSVFYKLEYEDIDGRGFKLNLNLIFQDLKSYPASYNLVLFSHDSLPKRAEATFSRFSEIYDLEIPLLLEKLLASLQGDDEATGGIPGDFDEGEMEEDEEMIDGADPWAEDLGRGFETAKGSDGDLGPGWIQLKDHFEQAQKWGYRPGLTRVSDFWVVSYSIPLKNLLIDPNVLSMWDDGLVDAWKKDQRLILMMGTDTYPPHLDKMKYWLGFHPNYKPPLDVMVSTTRGHGMPGFYLSAPILNYLKSFGRCYKLRTAFGLNWSTADRIGMDEEASRQGLREIFPLVICLYGWKPYCLNCGLEVKLHLSDYVCDKPLCIYGFMSLGLGPSVEYTIMTHPAVVDVLLSFAHCAAASGAQTRMELPLHLHIEVPPEFGIAHSQLLDELPDLDQRRALAWLIQQLPKVSEIKAHLERGGKLKSIDAPSGSIGVLRWVVGSCRAYLKETKPGEGVQDISSASTTTPTQVTYGSMGGDLKQFTFVVGSPEQESNFKNEIELAKKENKNCKTYPTLLAFHGSAAERWHNILRTGLDFSETINGRAYGNGVYFASNSGTSMGGYARATVHVRENADFKLSKATALVELVNVPHTFVSSHPFYVVNNVKQIKPFLLLVQGNETMETSEEAEEERAKNAKSAKGALFVHDPMLRTKPTLNSNQPLAVMMPEKLTRTSYIDDEPDDKTDYDIFNPPPPPPKPQNTFKPSPQSRYARMESLPPPTETSVVASKALGKELKAVVKAQEEGGLPFWVNPDVESLYCWTLELHTFPPDSHLYKEMKKHNISSIIAELRFPASFPHSPPFMRIVHPRLMPFMYGGGGNITGGGSVCNELMTGTGWNPAFCTEAVVREVMTNMTEATPPARLDPRNWNSPYTMREAVEAYKRVAKQHNWEIPKDFDRLTV</sequence>
<dbReference type="EMBL" id="CP144089">
    <property type="protein sequence ID" value="WWD03208.1"/>
    <property type="molecule type" value="Genomic_DNA"/>
</dbReference>
<gene>
    <name evidence="7" type="ORF">V865_001258</name>
</gene>
<evidence type="ECO:0000313" key="8">
    <source>
        <dbReference type="Proteomes" id="UP001358614"/>
    </source>
</evidence>
<dbReference type="PANTHER" id="PTHR21328">
    <property type="entry name" value="POLY ADP-RIBOSE POLYMERASE FAMILY, MEMBER PARP"/>
    <property type="match status" value="1"/>
</dbReference>
<proteinExistence type="predicted"/>
<protein>
    <recommendedName>
        <fullName evidence="6">UBC core domain-containing protein</fullName>
    </recommendedName>
</protein>
<dbReference type="InterPro" id="IPR000608">
    <property type="entry name" value="UBC"/>
</dbReference>
<evidence type="ECO:0000256" key="1">
    <source>
        <dbReference type="ARBA" id="ARBA00022676"/>
    </source>
</evidence>
<evidence type="ECO:0000256" key="5">
    <source>
        <dbReference type="SAM" id="MobiDB-lite"/>
    </source>
</evidence>
<dbReference type="GO" id="GO:0016779">
    <property type="term" value="F:nucleotidyltransferase activity"/>
    <property type="evidence" value="ECO:0007669"/>
    <property type="project" value="UniProtKB-KW"/>
</dbReference>
<feature type="region of interest" description="Disordered" evidence="5">
    <location>
        <begin position="860"/>
        <end position="892"/>
    </location>
</feature>
<dbReference type="Gene3D" id="3.10.110.10">
    <property type="entry name" value="Ubiquitin Conjugating Enzyme"/>
    <property type="match status" value="1"/>
</dbReference>
<dbReference type="GeneID" id="91100062"/>
<dbReference type="CDD" id="cd23802">
    <property type="entry name" value="UBCc_UBE2Q"/>
    <property type="match status" value="1"/>
</dbReference>
<reference evidence="7 8" key="1">
    <citation type="submission" date="2024-01" db="EMBL/GenBank/DDBJ databases">
        <title>Comparative genomics of Cryptococcus and Kwoniella reveals pathogenesis evolution and contrasting modes of karyotype evolution via chromosome fusion or intercentromeric recombination.</title>
        <authorList>
            <person name="Coelho M.A."/>
            <person name="David-Palma M."/>
            <person name="Shea T."/>
            <person name="Bowers K."/>
            <person name="McGinley-Smith S."/>
            <person name="Mohammad A.W."/>
            <person name="Gnirke A."/>
            <person name="Yurkov A.M."/>
            <person name="Nowrousian M."/>
            <person name="Sun S."/>
            <person name="Cuomo C.A."/>
            <person name="Heitman J."/>
        </authorList>
    </citation>
    <scope>NUCLEOTIDE SEQUENCE [LARGE SCALE GENOMIC DNA]</scope>
    <source>
        <strain evidence="7 8">PYCC6329</strain>
    </source>
</reference>
<dbReference type="AlphaFoldDB" id="A0AAX4KBE7"/>
<dbReference type="RefSeq" id="XP_066081175.1">
    <property type="nucleotide sequence ID" value="XM_066225078.1"/>
</dbReference>
<feature type="compositionally biased region" description="Low complexity" evidence="5">
    <location>
        <begin position="9"/>
        <end position="25"/>
    </location>
</feature>